<dbReference type="RefSeq" id="WP_254164413.1">
    <property type="nucleotide sequence ID" value="NZ_JANAFB010000002.1"/>
</dbReference>
<evidence type="ECO:0000313" key="1">
    <source>
        <dbReference type="EMBL" id="MCP3424652.1"/>
    </source>
</evidence>
<gene>
    <name evidence="1" type="ORF">NBM05_01020</name>
</gene>
<reference evidence="1" key="1">
    <citation type="submission" date="2022-06" db="EMBL/GenBank/DDBJ databases">
        <title>Rothia sp. isolated from sandalwood seedling.</title>
        <authorList>
            <person name="Tuikhar N."/>
            <person name="Kirdat K."/>
            <person name="Thorat V."/>
            <person name="Swetha P."/>
            <person name="Padma S."/>
            <person name="Sundararaj R."/>
            <person name="Yadav A."/>
        </authorList>
    </citation>
    <scope>NUCLEOTIDE SEQUENCE</scope>
    <source>
        <strain evidence="1">AR01</strain>
    </source>
</reference>
<name>A0A9X2HD41_9MICC</name>
<accession>A0A9X2HD41</accession>
<evidence type="ECO:0000313" key="2">
    <source>
        <dbReference type="Proteomes" id="UP001139502"/>
    </source>
</evidence>
<proteinExistence type="predicted"/>
<sequence>MPGTVRARRFRTDGSPRYLAAYDLEAREVQGGATWRAAIASPWRDRIHPEFLRPRRLMLERLV</sequence>
<organism evidence="1 2">
    <name type="scientific">Rothia santali</name>
    <dbReference type="NCBI Taxonomy" id="2949643"/>
    <lineage>
        <taxon>Bacteria</taxon>
        <taxon>Bacillati</taxon>
        <taxon>Actinomycetota</taxon>
        <taxon>Actinomycetes</taxon>
        <taxon>Micrococcales</taxon>
        <taxon>Micrococcaceae</taxon>
        <taxon>Rothia</taxon>
    </lineage>
</organism>
<dbReference type="Proteomes" id="UP001139502">
    <property type="component" value="Unassembled WGS sequence"/>
</dbReference>
<dbReference type="AlphaFoldDB" id="A0A9X2HD41"/>
<keyword evidence="2" id="KW-1185">Reference proteome</keyword>
<comment type="caution">
    <text evidence="1">The sequence shown here is derived from an EMBL/GenBank/DDBJ whole genome shotgun (WGS) entry which is preliminary data.</text>
</comment>
<protein>
    <submittedName>
        <fullName evidence="1">Uncharacterized protein</fullName>
    </submittedName>
</protein>
<dbReference type="EMBL" id="JANAFB010000002">
    <property type="protein sequence ID" value="MCP3424652.1"/>
    <property type="molecule type" value="Genomic_DNA"/>
</dbReference>